<dbReference type="AlphaFoldDB" id="A0A9W9ZTA5"/>
<comment type="similarity">
    <text evidence="2">Belongs to the amino acid/polyamine transporter 2 family.</text>
</comment>
<comment type="caution">
    <text evidence="12">The sequence shown here is derived from an EMBL/GenBank/DDBJ whole genome shotgun (WGS) entry which is preliminary data.</text>
</comment>
<dbReference type="OrthoDB" id="6021076at2759"/>
<feature type="compositionally biased region" description="Basic and acidic residues" evidence="9">
    <location>
        <begin position="25"/>
        <end position="41"/>
    </location>
</feature>
<gene>
    <name evidence="12" type="ORF">OS493_006634</name>
</gene>
<dbReference type="GO" id="GO:0005774">
    <property type="term" value="C:vacuolar membrane"/>
    <property type="evidence" value="ECO:0007669"/>
    <property type="project" value="TreeGrafter"/>
</dbReference>
<evidence type="ECO:0000256" key="10">
    <source>
        <dbReference type="SAM" id="Phobius"/>
    </source>
</evidence>
<feature type="transmembrane region" description="Helical" evidence="10">
    <location>
        <begin position="227"/>
        <end position="246"/>
    </location>
</feature>
<keyword evidence="4 10" id="KW-0812">Transmembrane</keyword>
<protein>
    <recommendedName>
        <fullName evidence="11">Amino acid transporter transmembrane domain-containing protein</fullName>
    </recommendedName>
</protein>
<dbReference type="GO" id="GO:0030659">
    <property type="term" value="C:cytoplasmic vesicle membrane"/>
    <property type="evidence" value="ECO:0007669"/>
    <property type="project" value="UniProtKB-SubCell"/>
</dbReference>
<evidence type="ECO:0000256" key="6">
    <source>
        <dbReference type="ARBA" id="ARBA00022989"/>
    </source>
</evidence>
<comment type="subcellular location">
    <subcellularLocation>
        <location evidence="1">Cytoplasmic vesicle membrane</location>
        <topology evidence="1">Multi-pass membrane protein</topology>
    </subcellularLocation>
</comment>
<feature type="transmembrane region" description="Helical" evidence="10">
    <location>
        <begin position="465"/>
        <end position="483"/>
    </location>
</feature>
<feature type="transmembrane region" description="Helical" evidence="10">
    <location>
        <begin position="436"/>
        <end position="458"/>
    </location>
</feature>
<reference evidence="12" key="1">
    <citation type="submission" date="2023-01" db="EMBL/GenBank/DDBJ databases">
        <title>Genome assembly of the deep-sea coral Lophelia pertusa.</title>
        <authorList>
            <person name="Herrera S."/>
            <person name="Cordes E."/>
        </authorList>
    </citation>
    <scope>NUCLEOTIDE SEQUENCE</scope>
    <source>
        <strain evidence="12">USNM1676648</strain>
        <tissue evidence="12">Polyp</tissue>
    </source>
</reference>
<feature type="transmembrane region" description="Helical" evidence="10">
    <location>
        <begin position="253"/>
        <end position="271"/>
    </location>
</feature>
<evidence type="ECO:0000313" key="13">
    <source>
        <dbReference type="Proteomes" id="UP001163046"/>
    </source>
</evidence>
<evidence type="ECO:0000313" key="12">
    <source>
        <dbReference type="EMBL" id="KAJ7386648.1"/>
    </source>
</evidence>
<dbReference type="PANTHER" id="PTHR22950:SF689">
    <property type="entry name" value="VESICULAR INHIBITORY AMINO ACID TRANSPORTER"/>
    <property type="match status" value="1"/>
</dbReference>
<dbReference type="EMBL" id="MU825875">
    <property type="protein sequence ID" value="KAJ7386648.1"/>
    <property type="molecule type" value="Genomic_DNA"/>
</dbReference>
<keyword evidence="5" id="KW-0532">Neurotransmitter transport</keyword>
<feature type="transmembrane region" description="Helical" evidence="10">
    <location>
        <begin position="283"/>
        <end position="306"/>
    </location>
</feature>
<proteinExistence type="inferred from homology"/>
<feature type="domain" description="Amino acid transporter transmembrane" evidence="11">
    <location>
        <begin position="101"/>
        <end position="482"/>
    </location>
</feature>
<evidence type="ECO:0000256" key="1">
    <source>
        <dbReference type="ARBA" id="ARBA00004439"/>
    </source>
</evidence>
<accession>A0A9W9ZTA5</accession>
<evidence type="ECO:0000256" key="9">
    <source>
        <dbReference type="SAM" id="MobiDB-lite"/>
    </source>
</evidence>
<evidence type="ECO:0000256" key="4">
    <source>
        <dbReference type="ARBA" id="ARBA00022692"/>
    </source>
</evidence>
<evidence type="ECO:0000259" key="11">
    <source>
        <dbReference type="Pfam" id="PF01490"/>
    </source>
</evidence>
<keyword evidence="3" id="KW-0813">Transport</keyword>
<keyword evidence="13" id="KW-1185">Reference proteome</keyword>
<dbReference type="PANTHER" id="PTHR22950">
    <property type="entry name" value="AMINO ACID TRANSPORTER"/>
    <property type="match status" value="1"/>
</dbReference>
<keyword evidence="8" id="KW-0968">Cytoplasmic vesicle</keyword>
<dbReference type="InterPro" id="IPR013057">
    <property type="entry name" value="AA_transpt_TM"/>
</dbReference>
<keyword evidence="6 10" id="KW-1133">Transmembrane helix</keyword>
<feature type="transmembrane region" description="Helical" evidence="10">
    <location>
        <begin position="104"/>
        <end position="127"/>
    </location>
</feature>
<dbReference type="Proteomes" id="UP001163046">
    <property type="component" value="Unassembled WGS sequence"/>
</dbReference>
<evidence type="ECO:0000256" key="3">
    <source>
        <dbReference type="ARBA" id="ARBA00022448"/>
    </source>
</evidence>
<feature type="transmembrane region" description="Helical" evidence="10">
    <location>
        <begin position="197"/>
        <end position="215"/>
    </location>
</feature>
<evidence type="ECO:0000256" key="5">
    <source>
        <dbReference type="ARBA" id="ARBA00022775"/>
    </source>
</evidence>
<name>A0A9W9ZTA5_9CNID</name>
<feature type="transmembrane region" description="Helical" evidence="10">
    <location>
        <begin position="133"/>
        <end position="157"/>
    </location>
</feature>
<feature type="region of interest" description="Disordered" evidence="9">
    <location>
        <begin position="17"/>
        <end position="70"/>
    </location>
</feature>
<dbReference type="GO" id="GO:0015179">
    <property type="term" value="F:L-amino acid transmembrane transporter activity"/>
    <property type="evidence" value="ECO:0007669"/>
    <property type="project" value="TreeGrafter"/>
</dbReference>
<keyword evidence="7 10" id="KW-0472">Membrane</keyword>
<feature type="transmembrane region" description="Helical" evidence="10">
    <location>
        <begin position="361"/>
        <end position="387"/>
    </location>
</feature>
<evidence type="ECO:0000256" key="7">
    <source>
        <dbReference type="ARBA" id="ARBA00023136"/>
    </source>
</evidence>
<organism evidence="12 13">
    <name type="scientific">Desmophyllum pertusum</name>
    <dbReference type="NCBI Taxonomy" id="174260"/>
    <lineage>
        <taxon>Eukaryota</taxon>
        <taxon>Metazoa</taxon>
        <taxon>Cnidaria</taxon>
        <taxon>Anthozoa</taxon>
        <taxon>Hexacorallia</taxon>
        <taxon>Scleractinia</taxon>
        <taxon>Caryophylliina</taxon>
        <taxon>Caryophylliidae</taxon>
        <taxon>Desmophyllum</taxon>
    </lineage>
</organism>
<dbReference type="Pfam" id="PF01490">
    <property type="entry name" value="Aa_trans"/>
    <property type="match status" value="1"/>
</dbReference>
<evidence type="ECO:0000256" key="2">
    <source>
        <dbReference type="ARBA" id="ARBA00008066"/>
    </source>
</evidence>
<feature type="transmembrane region" description="Helical" evidence="10">
    <location>
        <begin position="408"/>
        <end position="430"/>
    </location>
</feature>
<feature type="transmembrane region" description="Helical" evidence="10">
    <location>
        <begin position="327"/>
        <end position="349"/>
    </location>
</feature>
<dbReference type="Gene3D" id="1.20.1740.10">
    <property type="entry name" value="Amino acid/polyamine transporter I"/>
    <property type="match status" value="1"/>
</dbReference>
<sequence length="484" mass="53701">MADELEYSELDLQLALSNSLSPRTSDNEGKKEASYELRVVDRNNGSHSSERTPLVRTSDPGADPDEPVSPSAWNTNFKRFRSFTVSHFTTSLVEKECLDRQASAVLAGWNVTNLIQGMGILGVPYAVREGGVAAVLCIFIVAMFCDVTGILLVDCLYEISPRSKLRKRVRNSYPDVGEAVWPGVGGKVVSVVQTIELYAAAVLYLVLLTTMFSQITNKFIPLTMNEWAIICSVAVLPSVFITRLSLIAWMSMLAVFSLMSSLIVMVAYCIVRSDQWTVDNIPSFNISTFPVGFGIVTFSYCAHAVFPGIEGSMREPKDFNKMMHVSFFISAIVKAVFGVFAVLTFGLLTDQVFTVNLAGDVAFNTAATVLVAVNVFFSFPLPLFVVVETFDNTLAPYFPHLKKGTKYHWYWLLLTRTLIVTFALFVALVVPHFGLLMGFVGSFTGTCLSFGFPCIAHLKLRWKFLRWYHITGEIILIVFGFVAE</sequence>
<evidence type="ECO:0000256" key="8">
    <source>
        <dbReference type="ARBA" id="ARBA00023329"/>
    </source>
</evidence>
<dbReference type="GO" id="GO:0006836">
    <property type="term" value="P:neurotransmitter transport"/>
    <property type="evidence" value="ECO:0007669"/>
    <property type="project" value="UniProtKB-KW"/>
</dbReference>